<organism evidence="1 2">
    <name type="scientific">Paragonimus westermani</name>
    <dbReference type="NCBI Taxonomy" id="34504"/>
    <lineage>
        <taxon>Eukaryota</taxon>
        <taxon>Metazoa</taxon>
        <taxon>Spiralia</taxon>
        <taxon>Lophotrochozoa</taxon>
        <taxon>Platyhelminthes</taxon>
        <taxon>Trematoda</taxon>
        <taxon>Digenea</taxon>
        <taxon>Plagiorchiida</taxon>
        <taxon>Troglotremata</taxon>
        <taxon>Troglotrematidae</taxon>
        <taxon>Paragonimus</taxon>
    </lineage>
</organism>
<evidence type="ECO:0000313" key="1">
    <source>
        <dbReference type="EMBL" id="KAA3681527.1"/>
    </source>
</evidence>
<keyword evidence="2" id="KW-1185">Reference proteome</keyword>
<proteinExistence type="predicted"/>
<protein>
    <submittedName>
        <fullName evidence="1">Uncharacterized protein</fullName>
    </submittedName>
</protein>
<dbReference type="Proteomes" id="UP000324629">
    <property type="component" value="Unassembled WGS sequence"/>
</dbReference>
<reference evidence="1 2" key="1">
    <citation type="journal article" date="2019" name="Gigascience">
        <title>Whole-genome sequence of the oriental lung fluke Paragonimus westermani.</title>
        <authorList>
            <person name="Oey H."/>
            <person name="Zakrzewski M."/>
            <person name="Narain K."/>
            <person name="Devi K.R."/>
            <person name="Agatsuma T."/>
            <person name="Nawaratna S."/>
            <person name="Gobert G.N."/>
            <person name="Jones M.K."/>
            <person name="Ragan M.A."/>
            <person name="McManus D.P."/>
            <person name="Krause L."/>
        </authorList>
    </citation>
    <scope>NUCLEOTIDE SEQUENCE [LARGE SCALE GENOMIC DNA]</scope>
    <source>
        <strain evidence="1 2">IND2009</strain>
    </source>
</reference>
<accession>A0A5J4P153</accession>
<sequence>MAEYSHLNTLNNIHATSPEVKTSEGLIKVMPILYNESTIICSIYTRSVLYSTSMNLILKSEPASLCEKVTKIQTSDRAVVICRAPNSDPLVGSHLIECSASFKNEVSAGTQVNALFLVRLPCGDSCHTRSAMKTKWRLELVYLTETNEWMISLRENFGWLVYTQTVILMYKNYILNPQTNEEMIVYTPVLAINLKALKATTLAQWLDRRVRVTRSNQADLDVYVDALGTVSRFC</sequence>
<gene>
    <name evidence="1" type="ORF">DEA37_0004531</name>
</gene>
<name>A0A5J4P153_9TREM</name>
<comment type="caution">
    <text evidence="1">The sequence shown here is derived from an EMBL/GenBank/DDBJ whole genome shotgun (WGS) entry which is preliminary data.</text>
</comment>
<evidence type="ECO:0000313" key="2">
    <source>
        <dbReference type="Proteomes" id="UP000324629"/>
    </source>
</evidence>
<dbReference type="AlphaFoldDB" id="A0A5J4P153"/>
<dbReference type="EMBL" id="QNGE01000183">
    <property type="protein sequence ID" value="KAA3681527.1"/>
    <property type="molecule type" value="Genomic_DNA"/>
</dbReference>